<protein>
    <recommendedName>
        <fullName evidence="4">SKP1-like protein</fullName>
    </recommendedName>
</protein>
<reference evidence="7 8" key="1">
    <citation type="submission" date="2020-10" db="EMBL/GenBank/DDBJ databases">
        <title>The Coptis chinensis genome and diversification of protoberbering-type alkaloids.</title>
        <authorList>
            <person name="Wang B."/>
            <person name="Shu S."/>
            <person name="Song C."/>
            <person name="Liu Y."/>
        </authorList>
    </citation>
    <scope>NUCLEOTIDE SEQUENCE [LARGE SCALE GENOMIC DNA]</scope>
    <source>
        <strain evidence="7">HL-2020</strain>
        <tissue evidence="7">Leaf</tissue>
    </source>
</reference>
<dbReference type="Proteomes" id="UP000631114">
    <property type="component" value="Unassembled WGS sequence"/>
</dbReference>
<sequence length="188" mass="21164">MSASTSSIAPDEFESVNNLIDSFNPSITTTKKMVTLVSSDGKSFEVEEDVALESQAIKHWIEDRSNEDDDGKIHLPNVDSKNLEMIVKFCEKHVSCRKPKVGSSSGGDDELKEWDKEFLVMDIMDLGSLLLAANYLNIRCLLDAIYDNVVSMIKGKSVDEIRKTFRITSGFTPEEDEEIRSQNTWAFE</sequence>
<dbReference type="Gene3D" id="3.30.710.10">
    <property type="entry name" value="Potassium Channel Kv1.1, Chain A"/>
    <property type="match status" value="1"/>
</dbReference>
<dbReference type="EMBL" id="JADFTS010000002">
    <property type="protein sequence ID" value="KAF9622812.1"/>
    <property type="molecule type" value="Genomic_DNA"/>
</dbReference>
<dbReference type="InterPro" id="IPR011333">
    <property type="entry name" value="SKP1/BTB/POZ_sf"/>
</dbReference>
<dbReference type="Pfam" id="PF03931">
    <property type="entry name" value="Skp1_POZ"/>
    <property type="match status" value="1"/>
</dbReference>
<dbReference type="FunFam" id="3.30.710.10:FF:000026">
    <property type="entry name" value="E3 ubiquitin ligase complex SCF subunit"/>
    <property type="match status" value="1"/>
</dbReference>
<evidence type="ECO:0000256" key="2">
    <source>
        <dbReference type="ARBA" id="ARBA00009993"/>
    </source>
</evidence>
<keyword evidence="8" id="KW-1185">Reference proteome</keyword>
<evidence type="ECO:0000259" key="5">
    <source>
        <dbReference type="Pfam" id="PF01466"/>
    </source>
</evidence>
<dbReference type="UniPathway" id="UPA00143"/>
<comment type="pathway">
    <text evidence="1 4">Protein modification; protein ubiquitination.</text>
</comment>
<dbReference type="PIRSF" id="PIRSF028729">
    <property type="entry name" value="E3_ubiquit_lig_SCF_Skp"/>
    <property type="match status" value="1"/>
</dbReference>
<dbReference type="PANTHER" id="PTHR11165">
    <property type="entry name" value="SKP1"/>
    <property type="match status" value="1"/>
</dbReference>
<feature type="domain" description="SKP1 component POZ" evidence="6">
    <location>
        <begin position="32"/>
        <end position="94"/>
    </location>
</feature>
<comment type="function">
    <text evidence="4">Involved in ubiquitination and subsequent proteasomal degradation of target proteins. Together with CUL1, RBX1 and a F-box protein, it forms a SCF E3 ubiquitin ligase complex. The functional specificity of this complex depends on the type of F-box protein. In the SCF complex, it serves as an adapter that links the F-box protein to CUL1.</text>
</comment>
<dbReference type="InterPro" id="IPR016897">
    <property type="entry name" value="SKP1"/>
</dbReference>
<dbReference type="InterPro" id="IPR016073">
    <property type="entry name" value="Skp1_comp_POZ"/>
</dbReference>
<gene>
    <name evidence="7" type="ORF">IFM89_034047</name>
</gene>
<evidence type="ECO:0000313" key="7">
    <source>
        <dbReference type="EMBL" id="KAF9622812.1"/>
    </source>
</evidence>
<dbReference type="InterPro" id="IPR036296">
    <property type="entry name" value="SKP1-like_dim_sf"/>
</dbReference>
<dbReference type="Pfam" id="PF01466">
    <property type="entry name" value="Skp1"/>
    <property type="match status" value="1"/>
</dbReference>
<evidence type="ECO:0000259" key="6">
    <source>
        <dbReference type="Pfam" id="PF03931"/>
    </source>
</evidence>
<dbReference type="SUPFAM" id="SSF81382">
    <property type="entry name" value="Skp1 dimerisation domain-like"/>
    <property type="match status" value="1"/>
</dbReference>
<dbReference type="SMART" id="SM00512">
    <property type="entry name" value="Skp1"/>
    <property type="match status" value="1"/>
</dbReference>
<comment type="caution">
    <text evidence="7">The sequence shown here is derived from an EMBL/GenBank/DDBJ whole genome shotgun (WGS) entry which is preliminary data.</text>
</comment>
<dbReference type="GO" id="GO:0016567">
    <property type="term" value="P:protein ubiquitination"/>
    <property type="evidence" value="ECO:0007669"/>
    <property type="project" value="UniProtKB-UniRule"/>
</dbReference>
<dbReference type="AlphaFoldDB" id="A0A835IUC8"/>
<evidence type="ECO:0000256" key="4">
    <source>
        <dbReference type="PIRNR" id="PIRNR028729"/>
    </source>
</evidence>
<proteinExistence type="inferred from homology"/>
<evidence type="ECO:0000256" key="3">
    <source>
        <dbReference type="ARBA" id="ARBA00022786"/>
    </source>
</evidence>
<evidence type="ECO:0000256" key="1">
    <source>
        <dbReference type="ARBA" id="ARBA00004906"/>
    </source>
</evidence>
<dbReference type="GO" id="GO:0006511">
    <property type="term" value="P:ubiquitin-dependent protein catabolic process"/>
    <property type="evidence" value="ECO:0007669"/>
    <property type="project" value="InterPro"/>
</dbReference>
<comment type="subunit">
    <text evidence="4">Part of a SCF (SKP1-cullin-F-box) protein ligase complex.</text>
</comment>
<dbReference type="InterPro" id="IPR001232">
    <property type="entry name" value="SKP1-like"/>
</dbReference>
<keyword evidence="3 4" id="KW-0833">Ubl conjugation pathway</keyword>
<name>A0A835IUC8_9MAGN</name>
<dbReference type="OrthoDB" id="7827685at2759"/>
<accession>A0A835IUC8</accession>
<organism evidence="7 8">
    <name type="scientific">Coptis chinensis</name>
    <dbReference type="NCBI Taxonomy" id="261450"/>
    <lineage>
        <taxon>Eukaryota</taxon>
        <taxon>Viridiplantae</taxon>
        <taxon>Streptophyta</taxon>
        <taxon>Embryophyta</taxon>
        <taxon>Tracheophyta</taxon>
        <taxon>Spermatophyta</taxon>
        <taxon>Magnoliopsida</taxon>
        <taxon>Ranunculales</taxon>
        <taxon>Ranunculaceae</taxon>
        <taxon>Coptidoideae</taxon>
        <taxon>Coptis</taxon>
    </lineage>
</organism>
<dbReference type="GO" id="GO:0009867">
    <property type="term" value="P:jasmonic acid mediated signaling pathway"/>
    <property type="evidence" value="ECO:0007669"/>
    <property type="project" value="UniProtKB-ARBA"/>
</dbReference>
<evidence type="ECO:0000313" key="8">
    <source>
        <dbReference type="Proteomes" id="UP000631114"/>
    </source>
</evidence>
<dbReference type="SUPFAM" id="SSF54695">
    <property type="entry name" value="POZ domain"/>
    <property type="match status" value="1"/>
</dbReference>
<dbReference type="InterPro" id="IPR016072">
    <property type="entry name" value="Skp1_comp_dimer"/>
</dbReference>
<feature type="domain" description="SKP1 component dimerisation" evidence="5">
    <location>
        <begin position="141"/>
        <end position="186"/>
    </location>
</feature>
<comment type="similarity">
    <text evidence="2 4">Belongs to the SKP1 family.</text>
</comment>